<evidence type="ECO:0000256" key="2">
    <source>
        <dbReference type="SAM" id="SignalP"/>
    </source>
</evidence>
<feature type="transmembrane region" description="Helical" evidence="1">
    <location>
        <begin position="297"/>
        <end position="319"/>
    </location>
</feature>
<keyword evidence="1" id="KW-0472">Membrane</keyword>
<proteinExistence type="predicted"/>
<name>A0A2A4J694_HELVI</name>
<dbReference type="AlphaFoldDB" id="A0A2A4J694"/>
<dbReference type="InterPro" id="IPR006201">
    <property type="entry name" value="Neur_channel"/>
</dbReference>
<protein>
    <recommendedName>
        <fullName evidence="3">Neurotransmitter-gated ion-channel ligand-binding domain-containing protein</fullName>
    </recommendedName>
</protein>
<feature type="transmembrane region" description="Helical" evidence="1">
    <location>
        <begin position="368"/>
        <end position="393"/>
    </location>
</feature>
<feature type="chain" id="PRO_5012585064" description="Neurotransmitter-gated ion-channel ligand-binding domain-containing protein" evidence="2">
    <location>
        <begin position="19"/>
        <end position="400"/>
    </location>
</feature>
<keyword evidence="1" id="KW-1133">Transmembrane helix</keyword>
<dbReference type="InterPro" id="IPR006202">
    <property type="entry name" value="Neur_chan_lig-bd"/>
</dbReference>
<comment type="caution">
    <text evidence="4">The sequence shown here is derived from an EMBL/GenBank/DDBJ whole genome shotgun (WGS) entry which is preliminary data.</text>
</comment>
<gene>
    <name evidence="4" type="ORF">B5V51_6918</name>
</gene>
<dbReference type="GO" id="GO:0005230">
    <property type="term" value="F:extracellular ligand-gated monoatomic ion channel activity"/>
    <property type="evidence" value="ECO:0007669"/>
    <property type="project" value="InterPro"/>
</dbReference>
<dbReference type="GO" id="GO:0004888">
    <property type="term" value="F:transmembrane signaling receptor activity"/>
    <property type="evidence" value="ECO:0007669"/>
    <property type="project" value="InterPro"/>
</dbReference>
<feature type="transmembrane region" description="Helical" evidence="1">
    <location>
        <begin position="233"/>
        <end position="254"/>
    </location>
</feature>
<dbReference type="STRING" id="7102.A0A2A4J694"/>
<organism evidence="4">
    <name type="scientific">Heliothis virescens</name>
    <name type="common">Tobacco budworm moth</name>
    <dbReference type="NCBI Taxonomy" id="7102"/>
    <lineage>
        <taxon>Eukaryota</taxon>
        <taxon>Metazoa</taxon>
        <taxon>Ecdysozoa</taxon>
        <taxon>Arthropoda</taxon>
        <taxon>Hexapoda</taxon>
        <taxon>Insecta</taxon>
        <taxon>Pterygota</taxon>
        <taxon>Neoptera</taxon>
        <taxon>Endopterygota</taxon>
        <taxon>Lepidoptera</taxon>
        <taxon>Glossata</taxon>
        <taxon>Ditrysia</taxon>
        <taxon>Noctuoidea</taxon>
        <taxon>Noctuidae</taxon>
        <taxon>Heliothinae</taxon>
        <taxon>Heliothis</taxon>
    </lineage>
</organism>
<dbReference type="Pfam" id="PF02931">
    <property type="entry name" value="Neur_chan_LBD"/>
    <property type="match status" value="1"/>
</dbReference>
<evidence type="ECO:0000313" key="4">
    <source>
        <dbReference type="EMBL" id="PCG67044.1"/>
    </source>
</evidence>
<dbReference type="SUPFAM" id="SSF63712">
    <property type="entry name" value="Nicotinic receptor ligand binding domain-like"/>
    <property type="match status" value="1"/>
</dbReference>
<dbReference type="PRINTS" id="PR00252">
    <property type="entry name" value="NRIONCHANNEL"/>
</dbReference>
<evidence type="ECO:0000256" key="1">
    <source>
        <dbReference type="SAM" id="Phobius"/>
    </source>
</evidence>
<evidence type="ECO:0000259" key="3">
    <source>
        <dbReference type="Pfam" id="PF02931"/>
    </source>
</evidence>
<dbReference type="CDD" id="cd18989">
    <property type="entry name" value="LGIC_ECD_cation"/>
    <property type="match status" value="1"/>
</dbReference>
<feature type="domain" description="Neurotransmitter-gated ion-channel ligand-binding" evidence="3">
    <location>
        <begin position="33"/>
        <end position="229"/>
    </location>
</feature>
<dbReference type="EMBL" id="NWSH01003046">
    <property type="protein sequence ID" value="PCG67044.1"/>
    <property type="molecule type" value="Genomic_DNA"/>
</dbReference>
<sequence length="400" mass="46511">MAGFTYIILLFCLCSTFAKDCLINNVPEQMAFEKQLRKDLKCGYQVFDPPFGNQTTSEVSVRFIMKRFSFNSDEEIFSVQTWMFISWIDKRLKWDPDKYYGTTETELSSMSIWTPGFRLFNSADSNDFDRYYFVSCRVKNTGLVSCVPKITHEALCSVKLTNWPYDQQECSLEFGPWSTKWSKFVMTFNSRAISMLGAEYGAEWFISDYRQEANYSSERQLKMFFTLEREGSGLAAIVVYPAIILTALSITCLFLDVRQNVRLAMISFSLYGHYYFLREVMDNLPKHSLDSPNLLFYYRGSLILTLIIVLVTFLLDAICKLKVTPQNYFLTINDSVYGSFGKYLIFPQWNLDEDAIKNKQFSNDWTKFANIINCAFNVIIIVTYIILYCVLMPKPIPVSY</sequence>
<dbReference type="InterPro" id="IPR036734">
    <property type="entry name" value="Neur_chan_lig-bd_sf"/>
</dbReference>
<dbReference type="Gene3D" id="2.70.170.10">
    <property type="entry name" value="Neurotransmitter-gated ion-channel ligand-binding domain"/>
    <property type="match status" value="1"/>
</dbReference>
<dbReference type="GO" id="GO:0016020">
    <property type="term" value="C:membrane"/>
    <property type="evidence" value="ECO:0007669"/>
    <property type="project" value="InterPro"/>
</dbReference>
<feature type="transmembrane region" description="Helical" evidence="1">
    <location>
        <begin position="261"/>
        <end position="277"/>
    </location>
</feature>
<dbReference type="PANTHER" id="PTHR18945">
    <property type="entry name" value="NEUROTRANSMITTER GATED ION CHANNEL"/>
    <property type="match status" value="1"/>
</dbReference>
<accession>A0A2A4J694</accession>
<reference evidence="4" key="1">
    <citation type="submission" date="2017-09" db="EMBL/GenBank/DDBJ databases">
        <title>Contemporary evolution of a Lepidopteran species, Heliothis virescens, in response to modern agricultural practices.</title>
        <authorList>
            <person name="Fritz M.L."/>
            <person name="Deyonke A.M."/>
            <person name="Papanicolaou A."/>
            <person name="Micinski S."/>
            <person name="Westbrook J."/>
            <person name="Gould F."/>
        </authorList>
    </citation>
    <scope>NUCLEOTIDE SEQUENCE [LARGE SCALE GENOMIC DNA]</scope>
    <source>
        <strain evidence="4">HvINT-</strain>
        <tissue evidence="4">Whole body</tissue>
    </source>
</reference>
<feature type="signal peptide" evidence="2">
    <location>
        <begin position="1"/>
        <end position="18"/>
    </location>
</feature>
<keyword evidence="2" id="KW-0732">Signal</keyword>
<keyword evidence="1" id="KW-0812">Transmembrane</keyword>